<dbReference type="Proteomes" id="UP000663720">
    <property type="component" value="Chromosome"/>
</dbReference>
<reference evidence="2" key="1">
    <citation type="journal article" date="2021" name="Microb. Physiol.">
        <title>Proteogenomic Insights into the Physiology of Marine, Sulfate-Reducing, Filamentous Desulfonema limicola and Desulfonema magnum.</title>
        <authorList>
            <person name="Schnaars V."/>
            <person name="Wohlbrand L."/>
            <person name="Scheve S."/>
            <person name="Hinrichs C."/>
            <person name="Reinhardt R."/>
            <person name="Rabus R."/>
        </authorList>
    </citation>
    <scope>NUCLEOTIDE SEQUENCE</scope>
    <source>
        <strain evidence="2">5ac10</strain>
    </source>
</reference>
<protein>
    <submittedName>
        <fullName evidence="2">Uncharacterized protein</fullName>
    </submittedName>
</protein>
<accession>A0A975B911</accession>
<feature type="compositionally biased region" description="Polar residues" evidence="1">
    <location>
        <begin position="475"/>
        <end position="488"/>
    </location>
</feature>
<proteinExistence type="predicted"/>
<dbReference type="RefSeq" id="WP_207687283.1">
    <property type="nucleotide sequence ID" value="NZ_CP061799.1"/>
</dbReference>
<sequence>MYKLNPDWAAIQQQGKLFLELDLSMDLYNAFSNDAKCMKMFREIVYIGIRNILYAPGSDIAVIKAIEAERGVETVLQTQAIKALPKTNIKKADNPNKLKDIVNQHGSVFKNALEDLLKNIDNWSLADCSDLVRLYGTIVENYYQKESIGRLGLGGHMHKDLATKPGAEWDTIKKDAGYTGPFNKDTDRTRKFVGSDVFQHSIANYGGDILNVGTDIISPAPVTGGKTGISLWKLNDETGNVKIVDEMFGLPPGADISGTTADHIFTIGSIGRKIYPNEADLVELLNIIPLASMPTGYHHTILEIALTLSMNNIIDYRIGYYTTLLPQNLLPRRNNPSIKAIWEILARYENSPQNTHMLVYKTGRKTNRQVYLSDHLRAHDKTTGGGTQTCPKCGHRFSAIGTQEIDEKGVLVAEFNELNKFKELAKAVDRRNDANNLKGKMFTFEMAKNLAGRYGLRVVDQSIAERTRTLLETQAASRRKLASQNRQVGQLRPERLAPFNT</sequence>
<evidence type="ECO:0000256" key="1">
    <source>
        <dbReference type="SAM" id="MobiDB-lite"/>
    </source>
</evidence>
<dbReference type="KEGG" id="dli:dnl_35450"/>
<organism evidence="2 3">
    <name type="scientific">Desulfonema limicola</name>
    <dbReference type="NCBI Taxonomy" id="45656"/>
    <lineage>
        <taxon>Bacteria</taxon>
        <taxon>Pseudomonadati</taxon>
        <taxon>Thermodesulfobacteriota</taxon>
        <taxon>Desulfobacteria</taxon>
        <taxon>Desulfobacterales</taxon>
        <taxon>Desulfococcaceae</taxon>
        <taxon>Desulfonema</taxon>
    </lineage>
</organism>
<keyword evidence="3" id="KW-1185">Reference proteome</keyword>
<dbReference type="EMBL" id="CP061799">
    <property type="protein sequence ID" value="QTA81214.1"/>
    <property type="molecule type" value="Genomic_DNA"/>
</dbReference>
<gene>
    <name evidence="2" type="ORF">dnl_35450</name>
</gene>
<feature type="region of interest" description="Disordered" evidence="1">
    <location>
        <begin position="475"/>
        <end position="501"/>
    </location>
</feature>
<evidence type="ECO:0000313" key="3">
    <source>
        <dbReference type="Proteomes" id="UP000663720"/>
    </source>
</evidence>
<dbReference type="AlphaFoldDB" id="A0A975B911"/>
<evidence type="ECO:0000313" key="2">
    <source>
        <dbReference type="EMBL" id="QTA81214.1"/>
    </source>
</evidence>
<name>A0A975B911_9BACT</name>